<organism evidence="8 9">
    <name type="scientific">Platanthera guangdongensis</name>
    <dbReference type="NCBI Taxonomy" id="2320717"/>
    <lineage>
        <taxon>Eukaryota</taxon>
        <taxon>Viridiplantae</taxon>
        <taxon>Streptophyta</taxon>
        <taxon>Embryophyta</taxon>
        <taxon>Tracheophyta</taxon>
        <taxon>Spermatophyta</taxon>
        <taxon>Magnoliopsida</taxon>
        <taxon>Liliopsida</taxon>
        <taxon>Asparagales</taxon>
        <taxon>Orchidaceae</taxon>
        <taxon>Orchidoideae</taxon>
        <taxon>Orchideae</taxon>
        <taxon>Orchidinae</taxon>
        <taxon>Platanthera</taxon>
    </lineage>
</organism>
<sequence length="175" mass="20150">MLNELVNNVLCRVVLESPLGDQRRKLVSNLVQRNSTINTILFMEDFCPRLGWLDRIFGSENRIKSHFGAWDVLLDEFIEDHLTNKSTNYPSADRTDFIQVLLQLQKDPNMEFALSKDHIKAALIFATGIGLPPKDQSRHYLDHNSEREPTCPLRHYPGHNIVPAQRRSCLSQTPE</sequence>
<evidence type="ECO:0000256" key="2">
    <source>
        <dbReference type="ARBA" id="ARBA00010617"/>
    </source>
</evidence>
<evidence type="ECO:0000313" key="9">
    <source>
        <dbReference type="Proteomes" id="UP001412067"/>
    </source>
</evidence>
<evidence type="ECO:0000256" key="6">
    <source>
        <dbReference type="ARBA" id="ARBA00023004"/>
    </source>
</evidence>
<dbReference type="SUPFAM" id="SSF48264">
    <property type="entry name" value="Cytochrome P450"/>
    <property type="match status" value="1"/>
</dbReference>
<dbReference type="PANTHER" id="PTHR47955">
    <property type="entry name" value="CYTOCHROME P450 FAMILY 71 PROTEIN"/>
    <property type="match status" value="1"/>
</dbReference>
<evidence type="ECO:0000313" key="8">
    <source>
        <dbReference type="EMBL" id="KAK8959918.1"/>
    </source>
</evidence>
<keyword evidence="5" id="KW-0560">Oxidoreductase</keyword>
<protein>
    <submittedName>
        <fullName evidence="8">Cytochrome P450 71A9</fullName>
    </submittedName>
</protein>
<dbReference type="Gene3D" id="1.10.630.10">
    <property type="entry name" value="Cytochrome P450"/>
    <property type="match status" value="1"/>
</dbReference>
<comment type="caution">
    <text evidence="8">The sequence shown here is derived from an EMBL/GenBank/DDBJ whole genome shotgun (WGS) entry which is preliminary data.</text>
</comment>
<keyword evidence="7" id="KW-0503">Monooxygenase</keyword>
<evidence type="ECO:0000256" key="3">
    <source>
        <dbReference type="ARBA" id="ARBA00022617"/>
    </source>
</evidence>
<keyword evidence="9" id="KW-1185">Reference proteome</keyword>
<evidence type="ECO:0000256" key="1">
    <source>
        <dbReference type="ARBA" id="ARBA00001971"/>
    </source>
</evidence>
<accession>A0ABR2M9T9</accession>
<proteinExistence type="inferred from homology"/>
<evidence type="ECO:0000256" key="5">
    <source>
        <dbReference type="ARBA" id="ARBA00023002"/>
    </source>
</evidence>
<keyword evidence="3" id="KW-0349">Heme</keyword>
<comment type="cofactor">
    <cofactor evidence="1">
        <name>heme</name>
        <dbReference type="ChEBI" id="CHEBI:30413"/>
    </cofactor>
</comment>
<dbReference type="InterPro" id="IPR036396">
    <property type="entry name" value="Cyt_P450_sf"/>
</dbReference>
<keyword evidence="6" id="KW-0408">Iron</keyword>
<name>A0ABR2M9T9_9ASPA</name>
<reference evidence="8 9" key="1">
    <citation type="journal article" date="2022" name="Nat. Plants">
        <title>Genomes of leafy and leafless Platanthera orchids illuminate the evolution of mycoheterotrophy.</title>
        <authorList>
            <person name="Li M.H."/>
            <person name="Liu K.W."/>
            <person name="Li Z."/>
            <person name="Lu H.C."/>
            <person name="Ye Q.L."/>
            <person name="Zhang D."/>
            <person name="Wang J.Y."/>
            <person name="Li Y.F."/>
            <person name="Zhong Z.M."/>
            <person name="Liu X."/>
            <person name="Yu X."/>
            <person name="Liu D.K."/>
            <person name="Tu X.D."/>
            <person name="Liu B."/>
            <person name="Hao Y."/>
            <person name="Liao X.Y."/>
            <person name="Jiang Y.T."/>
            <person name="Sun W.H."/>
            <person name="Chen J."/>
            <person name="Chen Y.Q."/>
            <person name="Ai Y."/>
            <person name="Zhai J.W."/>
            <person name="Wu S.S."/>
            <person name="Zhou Z."/>
            <person name="Hsiao Y.Y."/>
            <person name="Wu W.L."/>
            <person name="Chen Y.Y."/>
            <person name="Lin Y.F."/>
            <person name="Hsu J.L."/>
            <person name="Li C.Y."/>
            <person name="Wang Z.W."/>
            <person name="Zhao X."/>
            <person name="Zhong W.Y."/>
            <person name="Ma X.K."/>
            <person name="Ma L."/>
            <person name="Huang J."/>
            <person name="Chen G.Z."/>
            <person name="Huang M.Z."/>
            <person name="Huang L."/>
            <person name="Peng D.H."/>
            <person name="Luo Y.B."/>
            <person name="Zou S.Q."/>
            <person name="Chen S.P."/>
            <person name="Lan S."/>
            <person name="Tsai W.C."/>
            <person name="Van de Peer Y."/>
            <person name="Liu Z.J."/>
        </authorList>
    </citation>
    <scope>NUCLEOTIDE SEQUENCE [LARGE SCALE GENOMIC DNA]</scope>
    <source>
        <strain evidence="8">Lor288</strain>
    </source>
</reference>
<dbReference type="Proteomes" id="UP001412067">
    <property type="component" value="Unassembled WGS sequence"/>
</dbReference>
<evidence type="ECO:0000256" key="4">
    <source>
        <dbReference type="ARBA" id="ARBA00022723"/>
    </source>
</evidence>
<dbReference type="Pfam" id="PF00067">
    <property type="entry name" value="p450"/>
    <property type="match status" value="1"/>
</dbReference>
<dbReference type="EMBL" id="JBBWWR010000011">
    <property type="protein sequence ID" value="KAK8959918.1"/>
    <property type="molecule type" value="Genomic_DNA"/>
</dbReference>
<dbReference type="InterPro" id="IPR001128">
    <property type="entry name" value="Cyt_P450"/>
</dbReference>
<dbReference type="PANTHER" id="PTHR47955:SF19">
    <property type="entry name" value="CYTOCHROME P450 71A9-LIKE ISOFORM X1"/>
    <property type="match status" value="1"/>
</dbReference>
<evidence type="ECO:0000256" key="7">
    <source>
        <dbReference type="ARBA" id="ARBA00023033"/>
    </source>
</evidence>
<gene>
    <name evidence="8" type="primary">CYP71A9</name>
    <name evidence="8" type="ORF">KSP40_PGU014348</name>
</gene>
<comment type="similarity">
    <text evidence="2">Belongs to the cytochrome P450 family.</text>
</comment>
<keyword evidence="4" id="KW-0479">Metal-binding</keyword>